<protein>
    <submittedName>
        <fullName evidence="1">Uncharacterized protein</fullName>
    </submittedName>
</protein>
<dbReference type="Pfam" id="PF20308">
    <property type="entry name" value="TPR-S"/>
    <property type="match status" value="1"/>
</dbReference>
<name>A0A383CFV0_9ZZZZ</name>
<gene>
    <name evidence="1" type="ORF">METZ01_LOCUS484081</name>
</gene>
<reference evidence="1" key="1">
    <citation type="submission" date="2018-05" db="EMBL/GenBank/DDBJ databases">
        <authorList>
            <person name="Lanie J.A."/>
            <person name="Ng W.-L."/>
            <person name="Kazmierczak K.M."/>
            <person name="Andrzejewski T.M."/>
            <person name="Davidsen T.M."/>
            <person name="Wayne K.J."/>
            <person name="Tettelin H."/>
            <person name="Glass J.I."/>
            <person name="Rusch D."/>
            <person name="Podicherti R."/>
            <person name="Tsui H.-C.T."/>
            <person name="Winkler M.E."/>
        </authorList>
    </citation>
    <scope>NUCLEOTIDE SEQUENCE</scope>
</reference>
<proteinExistence type="predicted"/>
<dbReference type="InterPro" id="IPR046880">
    <property type="entry name" value="TPR-S"/>
</dbReference>
<accession>A0A383CFV0</accession>
<dbReference type="Gene3D" id="1.25.40.10">
    <property type="entry name" value="Tetratricopeptide repeat domain"/>
    <property type="match status" value="1"/>
</dbReference>
<dbReference type="InterPro" id="IPR011990">
    <property type="entry name" value="TPR-like_helical_dom_sf"/>
</dbReference>
<dbReference type="AlphaFoldDB" id="A0A383CFV0"/>
<dbReference type="EMBL" id="UINC01208608">
    <property type="protein sequence ID" value="SVE31227.1"/>
    <property type="molecule type" value="Genomic_DNA"/>
</dbReference>
<evidence type="ECO:0000313" key="1">
    <source>
        <dbReference type="EMBL" id="SVE31227.1"/>
    </source>
</evidence>
<organism evidence="1">
    <name type="scientific">marine metagenome</name>
    <dbReference type="NCBI Taxonomy" id="408172"/>
    <lineage>
        <taxon>unclassified sequences</taxon>
        <taxon>metagenomes</taxon>
        <taxon>ecological metagenomes</taxon>
    </lineage>
</organism>
<sequence>MPFFASLGEAVTSRMRCFDAPVSQLSNKQTPGLRSEWDLFDREKASAREYRNLCERMIDVGDSLLAYDVAKDGLARFPEDSILRQKAALALINAGSPLRASRILEKLAAKGNRDVETHGILASAYKDLWEYASDPESKQRYSELAIARYKEGFSTSSFDTFRESREQDLEA</sequence>
<feature type="non-terminal residue" evidence="1">
    <location>
        <position position="171"/>
    </location>
</feature>